<feature type="region of interest" description="Disordered" evidence="1">
    <location>
        <begin position="145"/>
        <end position="165"/>
    </location>
</feature>
<dbReference type="OrthoDB" id="9929178at2759"/>
<dbReference type="EMBL" id="SRLO01000512">
    <property type="protein sequence ID" value="TNN53567.1"/>
    <property type="molecule type" value="Genomic_DNA"/>
</dbReference>
<keyword evidence="2" id="KW-0808">Transferase</keyword>
<protein>
    <submittedName>
        <fullName evidence="2">Cyclin-dependent kinase-like 5</fullName>
    </submittedName>
</protein>
<gene>
    <name evidence="2" type="primary">CDKL5_2</name>
    <name evidence="2" type="ORF">EYF80_036210</name>
</gene>
<reference evidence="2 3" key="1">
    <citation type="submission" date="2019-03" db="EMBL/GenBank/DDBJ databases">
        <title>First draft genome of Liparis tanakae, snailfish: a comprehensive survey of snailfish specific genes.</title>
        <authorList>
            <person name="Kim W."/>
            <person name="Song I."/>
            <person name="Jeong J.-H."/>
            <person name="Kim D."/>
            <person name="Kim S."/>
            <person name="Ryu S."/>
            <person name="Song J.Y."/>
            <person name="Lee S.K."/>
        </authorList>
    </citation>
    <scope>NUCLEOTIDE SEQUENCE [LARGE SCALE GENOMIC DNA]</scope>
    <source>
        <tissue evidence="2">Muscle</tissue>
    </source>
</reference>
<proteinExistence type="predicted"/>
<feature type="compositionally biased region" description="Basic and acidic residues" evidence="1">
    <location>
        <begin position="260"/>
        <end position="285"/>
    </location>
</feature>
<name>A0A4Z2GJ87_9TELE</name>
<dbReference type="GO" id="GO:0016301">
    <property type="term" value="F:kinase activity"/>
    <property type="evidence" value="ECO:0007669"/>
    <property type="project" value="UniProtKB-KW"/>
</dbReference>
<feature type="region of interest" description="Disordered" evidence="1">
    <location>
        <begin position="246"/>
        <end position="300"/>
    </location>
</feature>
<feature type="region of interest" description="Disordered" evidence="1">
    <location>
        <begin position="33"/>
        <end position="101"/>
    </location>
</feature>
<dbReference type="AlphaFoldDB" id="A0A4Z2GJ87"/>
<dbReference type="Proteomes" id="UP000314294">
    <property type="component" value="Unassembled WGS sequence"/>
</dbReference>
<feature type="region of interest" description="Disordered" evidence="1">
    <location>
        <begin position="182"/>
        <end position="203"/>
    </location>
</feature>
<organism evidence="2 3">
    <name type="scientific">Liparis tanakae</name>
    <name type="common">Tanaka's snailfish</name>
    <dbReference type="NCBI Taxonomy" id="230148"/>
    <lineage>
        <taxon>Eukaryota</taxon>
        <taxon>Metazoa</taxon>
        <taxon>Chordata</taxon>
        <taxon>Craniata</taxon>
        <taxon>Vertebrata</taxon>
        <taxon>Euteleostomi</taxon>
        <taxon>Actinopterygii</taxon>
        <taxon>Neopterygii</taxon>
        <taxon>Teleostei</taxon>
        <taxon>Neoteleostei</taxon>
        <taxon>Acanthomorphata</taxon>
        <taxon>Eupercaria</taxon>
        <taxon>Perciformes</taxon>
        <taxon>Cottioidei</taxon>
        <taxon>Cottales</taxon>
        <taxon>Liparidae</taxon>
        <taxon>Liparis</taxon>
    </lineage>
</organism>
<keyword evidence="2" id="KW-0418">Kinase</keyword>
<evidence type="ECO:0000256" key="1">
    <source>
        <dbReference type="SAM" id="MobiDB-lite"/>
    </source>
</evidence>
<feature type="region of interest" description="Disordered" evidence="1">
    <location>
        <begin position="387"/>
        <end position="406"/>
    </location>
</feature>
<evidence type="ECO:0000313" key="3">
    <source>
        <dbReference type="Proteomes" id="UP000314294"/>
    </source>
</evidence>
<evidence type="ECO:0000313" key="2">
    <source>
        <dbReference type="EMBL" id="TNN53567.1"/>
    </source>
</evidence>
<keyword evidence="3" id="KW-1185">Reference proteome</keyword>
<sequence length="444" mass="47299">MGSLGSQNLLLLNPTERFLTEPSLSHHAFQTLRLLERPGPATPTPARSSKRKPHHGDNTTPSRSHAGGKSSGGHRSSRECSSLPRHEDLHPGADGFLNGNAPPAANLSPTLHAKSYAAPLFNHAASCTVDLASSNLPHLLSAAEAKSKADPGAKGSDGPGAKYLKSNFRSHQNRHSFVEGKTNTLQSGEKHGRHGYAESHGSTPASRFSYLNLSKSHGTLSDAKSVGNLNDGHLYGDEPAPRYFPSSCLDLTAPSSPAPRRAERLGVGRGSARSERESNTLDSSHRRSSARHKASEDAKAADVLAAPDGAAPERSHAHSLSAPHDPLAYGQGYTSPFSSQQRPHRHSMYVRRDHQRTHGAEEGLAVAAGAPTRASSLQLLSPQLQHRTLPRREGGGASREDLSRVSPAWRDTEGLQQGAEHGVFGSEGALFMLDRASCYTGSHT</sequence>
<feature type="compositionally biased region" description="Basic and acidic residues" evidence="1">
    <location>
        <begin position="390"/>
        <end position="403"/>
    </location>
</feature>
<accession>A0A4Z2GJ87</accession>
<comment type="caution">
    <text evidence="2">The sequence shown here is derived from an EMBL/GenBank/DDBJ whole genome shotgun (WGS) entry which is preliminary data.</text>
</comment>